<dbReference type="VEuPathDB" id="TriTrypDB:TcIL3000_2_1690"/>
<evidence type="ECO:0000256" key="1">
    <source>
        <dbReference type="ARBA" id="ARBA00022723"/>
    </source>
</evidence>
<feature type="non-terminal residue" evidence="6">
    <location>
        <position position="1"/>
    </location>
</feature>
<dbReference type="SMART" id="SM00547">
    <property type="entry name" value="ZnF_RBZ"/>
    <property type="match status" value="4"/>
</dbReference>
<dbReference type="SUPFAM" id="SSF90209">
    <property type="entry name" value="Ran binding protein zinc finger-like"/>
    <property type="match status" value="2"/>
</dbReference>
<gene>
    <name evidence="6" type="ORF">TCIL3000_2_1690</name>
</gene>
<dbReference type="PANTHER" id="PTHR23111:SF40">
    <property type="entry name" value="RNA-BINDING PROTEIN INVOLVED IN HETEROCHROMATIN ASSEMBLY-RELATED"/>
    <property type="match status" value="1"/>
</dbReference>
<dbReference type="PANTHER" id="PTHR23111">
    <property type="entry name" value="ZINC FINGER PROTEIN"/>
    <property type="match status" value="1"/>
</dbReference>
<dbReference type="AlphaFoldDB" id="G0UJN6"/>
<feature type="domain" description="RanBP2-type" evidence="5">
    <location>
        <begin position="62"/>
        <end position="91"/>
    </location>
</feature>
<reference evidence="6" key="1">
    <citation type="journal article" date="2012" name="Proc. Natl. Acad. Sci. U.S.A.">
        <title>Antigenic diversity is generated by distinct evolutionary mechanisms in African trypanosome species.</title>
        <authorList>
            <person name="Jackson A.P."/>
            <person name="Berry A."/>
            <person name="Aslett M."/>
            <person name="Allison H.C."/>
            <person name="Burton P."/>
            <person name="Vavrova-Anderson J."/>
            <person name="Brown R."/>
            <person name="Browne H."/>
            <person name="Corton N."/>
            <person name="Hauser H."/>
            <person name="Gamble J."/>
            <person name="Gilderthorp R."/>
            <person name="Marcello L."/>
            <person name="McQuillan J."/>
            <person name="Otto T.D."/>
            <person name="Quail M.A."/>
            <person name="Sanders M.J."/>
            <person name="van Tonder A."/>
            <person name="Ginger M.L."/>
            <person name="Field M.C."/>
            <person name="Barry J.D."/>
            <person name="Hertz-Fowler C."/>
            <person name="Berriman M."/>
        </authorList>
    </citation>
    <scope>NUCLEOTIDE SEQUENCE</scope>
    <source>
        <strain evidence="6">IL3000</strain>
    </source>
</reference>
<evidence type="ECO:0000256" key="4">
    <source>
        <dbReference type="PROSITE-ProRule" id="PRU00322"/>
    </source>
</evidence>
<protein>
    <submittedName>
        <fullName evidence="6">Uncharacterized protein TCIL3000_2_1690</fullName>
    </submittedName>
</protein>
<proteinExistence type="predicted"/>
<dbReference type="GO" id="GO:0003729">
    <property type="term" value="F:mRNA binding"/>
    <property type="evidence" value="ECO:0007669"/>
    <property type="project" value="TreeGrafter"/>
</dbReference>
<keyword evidence="2 4" id="KW-0863">Zinc-finger</keyword>
<organism evidence="6">
    <name type="scientific">Trypanosoma congolense (strain IL3000)</name>
    <dbReference type="NCBI Taxonomy" id="1068625"/>
    <lineage>
        <taxon>Eukaryota</taxon>
        <taxon>Discoba</taxon>
        <taxon>Euglenozoa</taxon>
        <taxon>Kinetoplastea</taxon>
        <taxon>Metakinetoplastina</taxon>
        <taxon>Trypanosomatida</taxon>
        <taxon>Trypanosomatidae</taxon>
        <taxon>Trypanosoma</taxon>
        <taxon>Nannomonas</taxon>
    </lineage>
</organism>
<dbReference type="InterPro" id="IPR036443">
    <property type="entry name" value="Znf_RanBP2_sf"/>
</dbReference>
<dbReference type="PROSITE" id="PS01358">
    <property type="entry name" value="ZF_RANBP2_1"/>
    <property type="match status" value="2"/>
</dbReference>
<evidence type="ECO:0000259" key="5">
    <source>
        <dbReference type="PROSITE" id="PS50199"/>
    </source>
</evidence>
<accession>G0UJN6</accession>
<keyword evidence="1" id="KW-0479">Metal-binding</keyword>
<evidence type="ECO:0000256" key="2">
    <source>
        <dbReference type="ARBA" id="ARBA00022771"/>
    </source>
</evidence>
<feature type="domain" description="RanBP2-type" evidence="5">
    <location>
        <begin position="3"/>
        <end position="32"/>
    </location>
</feature>
<dbReference type="EMBL" id="HE575315">
    <property type="protein sequence ID" value="CCC89590.1"/>
    <property type="molecule type" value="Genomic_DNA"/>
</dbReference>
<dbReference type="GO" id="GO:0008270">
    <property type="term" value="F:zinc ion binding"/>
    <property type="evidence" value="ECO:0007669"/>
    <property type="project" value="UniProtKB-KW"/>
</dbReference>
<dbReference type="PROSITE" id="PS50199">
    <property type="entry name" value="ZF_RANBP2_2"/>
    <property type="match status" value="3"/>
</dbReference>
<dbReference type="Pfam" id="PF00641">
    <property type="entry name" value="Zn_ribbon_RanBP"/>
    <property type="match status" value="2"/>
</dbReference>
<evidence type="ECO:0000313" key="6">
    <source>
        <dbReference type="EMBL" id="CCC89590.1"/>
    </source>
</evidence>
<dbReference type="Gene3D" id="4.10.1060.10">
    <property type="entry name" value="Zinc finger, RanBP2-type"/>
    <property type="match status" value="2"/>
</dbReference>
<keyword evidence="3" id="KW-0862">Zinc</keyword>
<evidence type="ECO:0000256" key="3">
    <source>
        <dbReference type="ARBA" id="ARBA00022833"/>
    </source>
</evidence>
<feature type="domain" description="RanBP2-type" evidence="5">
    <location>
        <begin position="102"/>
        <end position="131"/>
    </location>
</feature>
<name>G0UJN6_TRYCI</name>
<sequence length="167" mass="17865">RLLPGDWICPGCSTHNFRGRARCMSCGAGAPVAGGMAADCNEELHMGASEIQKGEVGSGGMYESPWTCTACHTVNVNASHTCEACASTRVDRVPCGSSPAATPADWTCKNCGFLNFSSRVKCKSCKTPNLSDAVEVDENIWVCECGYKNLSHRILCRDCKAPKPKKQ</sequence>
<dbReference type="InterPro" id="IPR001876">
    <property type="entry name" value="Znf_RanBP2"/>
</dbReference>
<dbReference type="Gene3D" id="2.30.30.380">
    <property type="entry name" value="Zn-finger domain of Sec23/24"/>
    <property type="match status" value="1"/>
</dbReference>